<accession>A0A1I6K708</accession>
<evidence type="ECO:0000313" key="2">
    <source>
        <dbReference type="EMBL" id="SFR86650.1"/>
    </source>
</evidence>
<dbReference type="OrthoDB" id="69587at2157"/>
<evidence type="ECO:0000313" key="3">
    <source>
        <dbReference type="Proteomes" id="UP000199062"/>
    </source>
</evidence>
<dbReference type="EMBL" id="FOZK01000001">
    <property type="protein sequence ID" value="SFR86650.1"/>
    <property type="molecule type" value="Genomic_DNA"/>
</dbReference>
<dbReference type="NCBIfam" id="NF011465">
    <property type="entry name" value="PRK14886.1-1"/>
    <property type="match status" value="1"/>
</dbReference>
<name>A0A1I6K708_9EURY</name>
<dbReference type="Gene3D" id="3.30.2380.10">
    <property type="entry name" value="CGI121/TPRKB"/>
    <property type="match status" value="1"/>
</dbReference>
<dbReference type="Pfam" id="PF08617">
    <property type="entry name" value="CGI-121"/>
    <property type="match status" value="1"/>
</dbReference>
<dbReference type="SUPFAM" id="SSF143870">
    <property type="entry name" value="PF0523-like"/>
    <property type="match status" value="1"/>
</dbReference>
<organism evidence="2 3">
    <name type="scientific">Halomicrobium zhouii</name>
    <dbReference type="NCBI Taxonomy" id="767519"/>
    <lineage>
        <taxon>Archaea</taxon>
        <taxon>Methanobacteriati</taxon>
        <taxon>Methanobacteriota</taxon>
        <taxon>Stenosarchaea group</taxon>
        <taxon>Halobacteria</taxon>
        <taxon>Halobacteriales</taxon>
        <taxon>Haloarculaceae</taxon>
        <taxon>Halomicrobium</taxon>
    </lineage>
</organism>
<dbReference type="InterPro" id="IPR013926">
    <property type="entry name" value="CGI121/TPRKB"/>
</dbReference>
<proteinExistence type="inferred from homology"/>
<gene>
    <name evidence="2" type="ORF">SAMN05216559_0247</name>
</gene>
<dbReference type="PIRSF" id="PIRSF022062">
    <property type="entry name" value="UCP022062"/>
    <property type="match status" value="1"/>
</dbReference>
<dbReference type="RefSeq" id="WP_089813116.1">
    <property type="nucleotide sequence ID" value="NZ_FOZK01000001.1"/>
</dbReference>
<evidence type="ECO:0000256" key="1">
    <source>
        <dbReference type="ARBA" id="ARBA00005546"/>
    </source>
</evidence>
<reference evidence="2 3" key="1">
    <citation type="submission" date="2016-10" db="EMBL/GenBank/DDBJ databases">
        <authorList>
            <person name="de Groot N.N."/>
        </authorList>
    </citation>
    <scope>NUCLEOTIDE SEQUENCE [LARGE SCALE GENOMIC DNA]</scope>
    <source>
        <strain evidence="2 3">CGMCC 1.10457</strain>
    </source>
</reference>
<dbReference type="InterPro" id="IPR036504">
    <property type="entry name" value="CGI121/TPRKB_sf"/>
</dbReference>
<dbReference type="AlphaFoldDB" id="A0A1I6K708"/>
<keyword evidence="3" id="KW-1185">Reference proteome</keyword>
<dbReference type="InterPro" id="IPR016799">
    <property type="entry name" value="UCP022062"/>
</dbReference>
<sequence length="166" mass="18050">MELVEGVATVDDVDDFVEWLGTIGEEHGVAVQAFDARYVVDREHLERAVELADRAFARDDAIARDRSVEILLYAAGRRQINRALEMGVGEGETPVAVVVHAPDEDGDESGAVAAVADLLEPADTLGEYDEALVRKFFDVGERELAATDGTLADLVRERVALLTVEK</sequence>
<dbReference type="STRING" id="767519.SAMN05216559_0247"/>
<protein>
    <submittedName>
        <fullName evidence="2">KEOPS complex subunit Cgi121</fullName>
    </submittedName>
</protein>
<dbReference type="Proteomes" id="UP000199062">
    <property type="component" value="Unassembled WGS sequence"/>
</dbReference>
<comment type="similarity">
    <text evidence="1">Belongs to the CGI121/TPRKB family.</text>
</comment>